<feature type="domain" description="Methyltransferase FkbM" evidence="2">
    <location>
        <begin position="124"/>
        <end position="277"/>
    </location>
</feature>
<dbReference type="PANTHER" id="PTHR34009">
    <property type="entry name" value="PROTEIN STAR"/>
    <property type="match status" value="1"/>
</dbReference>
<name>A0A8S1D447_9INSE</name>
<keyword evidence="1" id="KW-0812">Transmembrane</keyword>
<dbReference type="EMBL" id="CADEPI010000108">
    <property type="protein sequence ID" value="CAB3375187.1"/>
    <property type="molecule type" value="Genomic_DNA"/>
</dbReference>
<dbReference type="GO" id="GO:0031902">
    <property type="term" value="C:late endosome membrane"/>
    <property type="evidence" value="ECO:0007669"/>
    <property type="project" value="TreeGrafter"/>
</dbReference>
<protein>
    <recommendedName>
        <fullName evidence="2">Methyltransferase FkbM domain-containing protein</fullName>
    </recommendedName>
</protein>
<dbReference type="Gene3D" id="3.40.50.150">
    <property type="entry name" value="Vaccinia Virus protein VP39"/>
    <property type="match status" value="1"/>
</dbReference>
<dbReference type="GO" id="GO:0005789">
    <property type="term" value="C:endoplasmic reticulum membrane"/>
    <property type="evidence" value="ECO:0007669"/>
    <property type="project" value="TreeGrafter"/>
</dbReference>
<evidence type="ECO:0000313" key="3">
    <source>
        <dbReference type="EMBL" id="CAB3375187.1"/>
    </source>
</evidence>
<dbReference type="OrthoDB" id="6357215at2759"/>
<dbReference type="GO" id="GO:0006888">
    <property type="term" value="P:endoplasmic reticulum to Golgi vesicle-mediated transport"/>
    <property type="evidence" value="ECO:0007669"/>
    <property type="project" value="TreeGrafter"/>
</dbReference>
<evidence type="ECO:0000256" key="1">
    <source>
        <dbReference type="SAM" id="Phobius"/>
    </source>
</evidence>
<accession>A0A8S1D447</accession>
<organism evidence="3 4">
    <name type="scientific">Cloeon dipterum</name>
    <dbReference type="NCBI Taxonomy" id="197152"/>
    <lineage>
        <taxon>Eukaryota</taxon>
        <taxon>Metazoa</taxon>
        <taxon>Ecdysozoa</taxon>
        <taxon>Arthropoda</taxon>
        <taxon>Hexapoda</taxon>
        <taxon>Insecta</taxon>
        <taxon>Pterygota</taxon>
        <taxon>Palaeoptera</taxon>
        <taxon>Ephemeroptera</taxon>
        <taxon>Pisciforma</taxon>
        <taxon>Baetidae</taxon>
        <taxon>Cloeon</taxon>
    </lineage>
</organism>
<gene>
    <name evidence="3" type="ORF">CLODIP_2_CD12918</name>
</gene>
<dbReference type="InterPro" id="IPR006342">
    <property type="entry name" value="FkbM_mtfrase"/>
</dbReference>
<dbReference type="GO" id="GO:0016197">
    <property type="term" value="P:endosomal transport"/>
    <property type="evidence" value="ECO:0007669"/>
    <property type="project" value="TreeGrafter"/>
</dbReference>
<dbReference type="GO" id="GO:0005886">
    <property type="term" value="C:plasma membrane"/>
    <property type="evidence" value="ECO:0007669"/>
    <property type="project" value="TreeGrafter"/>
</dbReference>
<dbReference type="SUPFAM" id="SSF53335">
    <property type="entry name" value="S-adenosyl-L-methionine-dependent methyltransferases"/>
    <property type="match status" value="1"/>
</dbReference>
<evidence type="ECO:0000313" key="4">
    <source>
        <dbReference type="Proteomes" id="UP000494165"/>
    </source>
</evidence>
<dbReference type="InterPro" id="IPR053202">
    <property type="entry name" value="EGF_Rcpt_Signaling_Reg"/>
</dbReference>
<dbReference type="InterPro" id="IPR029063">
    <property type="entry name" value="SAM-dependent_MTases_sf"/>
</dbReference>
<keyword evidence="4" id="KW-1185">Reference proteome</keyword>
<dbReference type="Pfam" id="PF05050">
    <property type="entry name" value="Methyltransf_21"/>
    <property type="match status" value="1"/>
</dbReference>
<feature type="transmembrane region" description="Helical" evidence="1">
    <location>
        <begin position="12"/>
        <end position="30"/>
    </location>
</feature>
<keyword evidence="1" id="KW-1133">Transmembrane helix</keyword>
<dbReference type="PANTHER" id="PTHR34009:SF2">
    <property type="entry name" value="PROTEIN STAR"/>
    <property type="match status" value="1"/>
</dbReference>
<dbReference type="GO" id="GO:0005794">
    <property type="term" value="C:Golgi apparatus"/>
    <property type="evidence" value="ECO:0007669"/>
    <property type="project" value="TreeGrafter"/>
</dbReference>
<dbReference type="AlphaFoldDB" id="A0A8S1D447"/>
<keyword evidence="1" id="KW-0472">Membrane</keyword>
<dbReference type="Proteomes" id="UP000494165">
    <property type="component" value="Unassembled WGS sequence"/>
</dbReference>
<comment type="caution">
    <text evidence="3">The sequence shown here is derived from an EMBL/GenBank/DDBJ whole genome shotgun (WGS) entry which is preliminary data.</text>
</comment>
<sequence length="298" mass="34559">MGVIEVVKRYGKVFLFLIVILVVWNYGNLVEWKEQSGKLFSIASKSETEDVWDLYKYSQREIATITEMYQDDEELVQIVRERFLLPPVSMEYNLTRPELEDQSMGQGNKIRQILGEMTHGFFVECGALDGETRSNSLYFERFLEWEGLLVEADPLNFEQVIQKRRKAWLAPTCLSLERRPQLVNFMQAKNVGKILGTNVEFNGKSAEVLCIPITTLLLALNKKRIDYFSLDVEGSELEVLRTIDFDKFDIRTLSVEFKHVKAGKDMVQSFMKEKGYEVHSTVTRSDSLANDFIFMKKD</sequence>
<proteinExistence type="predicted"/>
<evidence type="ECO:0000259" key="2">
    <source>
        <dbReference type="Pfam" id="PF05050"/>
    </source>
</evidence>
<reference evidence="3 4" key="1">
    <citation type="submission" date="2020-04" db="EMBL/GenBank/DDBJ databases">
        <authorList>
            <person name="Alioto T."/>
            <person name="Alioto T."/>
            <person name="Gomez Garrido J."/>
        </authorList>
    </citation>
    <scope>NUCLEOTIDE SEQUENCE [LARGE SCALE GENOMIC DNA]</scope>
</reference>